<dbReference type="Proteomes" id="UP000195043">
    <property type="component" value="Unassembled WGS sequence"/>
</dbReference>
<dbReference type="RefSeq" id="WP_086275707.1">
    <property type="nucleotide sequence ID" value="NZ_NGKU01000001.1"/>
</dbReference>
<dbReference type="AlphaFoldDB" id="A0A242A9T7"/>
<comment type="caution">
    <text evidence="1">The sequence shown here is derived from an EMBL/GenBank/DDBJ whole genome shotgun (WGS) entry which is preliminary data.</text>
</comment>
<dbReference type="STRING" id="1834191.A5886_002813"/>
<reference evidence="1 2" key="1">
    <citation type="submission" date="2017-05" db="EMBL/GenBank/DDBJ databases">
        <title>The Genome Sequence of Enterococcus sp. 8G7_MSG3316.</title>
        <authorList>
            <consortium name="The Broad Institute Genomics Platform"/>
            <consortium name="The Broad Institute Genomic Center for Infectious Diseases"/>
            <person name="Earl A."/>
            <person name="Manson A."/>
            <person name="Schwartman J."/>
            <person name="Gilmore M."/>
            <person name="Abouelleil A."/>
            <person name="Cao P."/>
            <person name="Chapman S."/>
            <person name="Cusick C."/>
            <person name="Shea T."/>
            <person name="Young S."/>
            <person name="Neafsey D."/>
            <person name="Nusbaum C."/>
            <person name="Birren B."/>
        </authorList>
    </citation>
    <scope>NUCLEOTIDE SEQUENCE [LARGE SCALE GENOMIC DNA]</scope>
    <source>
        <strain evidence="1 2">8G7_MSG3316</strain>
    </source>
</reference>
<accession>A0A242A9T7</accession>
<evidence type="ECO:0000313" key="1">
    <source>
        <dbReference type="EMBL" id="OTN77712.1"/>
    </source>
</evidence>
<gene>
    <name evidence="1" type="ORF">A5886_002813</name>
</gene>
<organism evidence="1 2">
    <name type="scientific">Candidatus Enterococcus testudinis</name>
    <dbReference type="NCBI Taxonomy" id="1834191"/>
    <lineage>
        <taxon>Bacteria</taxon>
        <taxon>Bacillati</taxon>
        <taxon>Bacillota</taxon>
        <taxon>Bacilli</taxon>
        <taxon>Lactobacillales</taxon>
        <taxon>Enterococcaceae</taxon>
        <taxon>Enterococcus</taxon>
    </lineage>
</organism>
<dbReference type="EMBL" id="NGKU01000001">
    <property type="protein sequence ID" value="OTN77712.1"/>
    <property type="molecule type" value="Genomic_DNA"/>
</dbReference>
<keyword evidence="2" id="KW-1185">Reference proteome</keyword>
<proteinExistence type="predicted"/>
<name>A0A242A9T7_9ENTE</name>
<dbReference type="OrthoDB" id="2184952at2"/>
<evidence type="ECO:0000313" key="2">
    <source>
        <dbReference type="Proteomes" id="UP000195043"/>
    </source>
</evidence>
<sequence>MGWMDQLKENFSFSELTGLYQAYQKGNLDIKGLLNNDFLNKYTDFANLDAFMAKLGIKDEHQIMDFLKDRGNRQKADQVVNDHSQFDSVIAMLKKALNQ</sequence>
<protein>
    <submittedName>
        <fullName evidence="1">Uncharacterized protein</fullName>
    </submittedName>
</protein>